<proteinExistence type="predicted"/>
<accession>A0A0E9T5Y0</accession>
<sequence length="20" mass="2364">MIDLCRISCYNYMAVDVLQI</sequence>
<dbReference type="EMBL" id="GBXM01059795">
    <property type="protein sequence ID" value="JAH48782.1"/>
    <property type="molecule type" value="Transcribed_RNA"/>
</dbReference>
<dbReference type="AlphaFoldDB" id="A0A0E9T5Y0"/>
<protein>
    <submittedName>
        <fullName evidence="1">Uncharacterized protein</fullName>
    </submittedName>
</protein>
<name>A0A0E9T5Y0_ANGAN</name>
<reference evidence="1" key="1">
    <citation type="submission" date="2014-11" db="EMBL/GenBank/DDBJ databases">
        <authorList>
            <person name="Amaro Gonzalez C."/>
        </authorList>
    </citation>
    <scope>NUCLEOTIDE SEQUENCE</scope>
</reference>
<reference evidence="1" key="2">
    <citation type="journal article" date="2015" name="Fish Shellfish Immunol.">
        <title>Early steps in the European eel (Anguilla anguilla)-Vibrio vulnificus interaction in the gills: Role of the RtxA13 toxin.</title>
        <authorList>
            <person name="Callol A."/>
            <person name="Pajuelo D."/>
            <person name="Ebbesson L."/>
            <person name="Teles M."/>
            <person name="MacKenzie S."/>
            <person name="Amaro C."/>
        </authorList>
    </citation>
    <scope>NUCLEOTIDE SEQUENCE</scope>
</reference>
<evidence type="ECO:0000313" key="1">
    <source>
        <dbReference type="EMBL" id="JAH48782.1"/>
    </source>
</evidence>
<organism evidence="1">
    <name type="scientific">Anguilla anguilla</name>
    <name type="common">European freshwater eel</name>
    <name type="synonym">Muraena anguilla</name>
    <dbReference type="NCBI Taxonomy" id="7936"/>
    <lineage>
        <taxon>Eukaryota</taxon>
        <taxon>Metazoa</taxon>
        <taxon>Chordata</taxon>
        <taxon>Craniata</taxon>
        <taxon>Vertebrata</taxon>
        <taxon>Euteleostomi</taxon>
        <taxon>Actinopterygii</taxon>
        <taxon>Neopterygii</taxon>
        <taxon>Teleostei</taxon>
        <taxon>Anguilliformes</taxon>
        <taxon>Anguillidae</taxon>
        <taxon>Anguilla</taxon>
    </lineage>
</organism>